<name>A0A3G6J827_9CORY</name>
<reference evidence="1 2" key="1">
    <citation type="submission" date="2018-11" db="EMBL/GenBank/DDBJ databases">
        <authorList>
            <person name="Kleinhagauer T."/>
            <person name="Glaeser S.P."/>
            <person name="Spergser J."/>
            <person name="Ruckert C."/>
            <person name="Kaempfer P."/>
            <person name="Busse H.-J."/>
        </authorList>
    </citation>
    <scope>NUCLEOTIDE SEQUENCE [LARGE SCALE GENOMIC DNA]</scope>
    <source>
        <strain evidence="1 2">200CH</strain>
    </source>
</reference>
<dbReference type="AlphaFoldDB" id="A0A3G6J827"/>
<organism evidence="1 2">
    <name type="scientific">Corynebacterium choanae</name>
    <dbReference type="NCBI Taxonomy" id="1862358"/>
    <lineage>
        <taxon>Bacteria</taxon>
        <taxon>Bacillati</taxon>
        <taxon>Actinomycetota</taxon>
        <taxon>Actinomycetes</taxon>
        <taxon>Mycobacteriales</taxon>
        <taxon>Corynebacteriaceae</taxon>
        <taxon>Corynebacterium</taxon>
    </lineage>
</organism>
<dbReference type="Proteomes" id="UP000269019">
    <property type="component" value="Chromosome"/>
</dbReference>
<keyword evidence="2" id="KW-1185">Reference proteome</keyword>
<gene>
    <name evidence="1" type="ORF">CCHOA_00855</name>
</gene>
<sequence>MYTTAQGRTGRLDTPLHDTLPTAAVRQLLPVGGCNNTHTVRAHKEATADYLGPH</sequence>
<evidence type="ECO:0000313" key="1">
    <source>
        <dbReference type="EMBL" id="AZA12600.1"/>
    </source>
</evidence>
<dbReference type="EMBL" id="CP033896">
    <property type="protein sequence ID" value="AZA12600.1"/>
    <property type="molecule type" value="Genomic_DNA"/>
</dbReference>
<proteinExistence type="predicted"/>
<evidence type="ECO:0000313" key="2">
    <source>
        <dbReference type="Proteomes" id="UP000269019"/>
    </source>
</evidence>
<dbReference type="KEGG" id="ccho:CCHOA_00855"/>
<accession>A0A3G6J827</accession>
<protein>
    <submittedName>
        <fullName evidence="1">Uncharacterized protein</fullName>
    </submittedName>
</protein>